<dbReference type="AlphaFoldDB" id="A0A1G9MQ73"/>
<name>A0A1G9MQ73_9FIRM</name>
<reference evidence="1 2" key="1">
    <citation type="submission" date="2016-10" db="EMBL/GenBank/DDBJ databases">
        <authorList>
            <person name="de Groot N.N."/>
        </authorList>
    </citation>
    <scope>NUCLEOTIDE SEQUENCE [LARGE SCALE GENOMIC DNA]</scope>
    <source>
        <strain evidence="1 2">DSM 1736</strain>
    </source>
</reference>
<organism evidence="1 2">
    <name type="scientific">Dendrosporobacter quercicolus</name>
    <dbReference type="NCBI Taxonomy" id="146817"/>
    <lineage>
        <taxon>Bacteria</taxon>
        <taxon>Bacillati</taxon>
        <taxon>Bacillota</taxon>
        <taxon>Negativicutes</taxon>
        <taxon>Selenomonadales</taxon>
        <taxon>Sporomusaceae</taxon>
        <taxon>Dendrosporobacter</taxon>
    </lineage>
</organism>
<protein>
    <recommendedName>
        <fullName evidence="3">YqzL-like protein</fullName>
    </recommendedName>
</protein>
<dbReference type="EMBL" id="FNHB01000001">
    <property type="protein sequence ID" value="SDL76369.1"/>
    <property type="molecule type" value="Genomic_DNA"/>
</dbReference>
<sequence>MLLGNVMWEIFQNTGHIEAYLIYRSCNDGHTRQFPTPSQIRAQRPVVNQN</sequence>
<evidence type="ECO:0000313" key="1">
    <source>
        <dbReference type="EMBL" id="SDL76369.1"/>
    </source>
</evidence>
<gene>
    <name evidence="1" type="ORF">SAMN04488502_101766</name>
</gene>
<dbReference type="Proteomes" id="UP000214880">
    <property type="component" value="Unassembled WGS sequence"/>
</dbReference>
<dbReference type="STRING" id="146817.SAMN04488502_101766"/>
<proteinExistence type="predicted"/>
<keyword evidence="2" id="KW-1185">Reference proteome</keyword>
<evidence type="ECO:0000313" key="2">
    <source>
        <dbReference type="Proteomes" id="UP000214880"/>
    </source>
</evidence>
<evidence type="ECO:0008006" key="3">
    <source>
        <dbReference type="Google" id="ProtNLM"/>
    </source>
</evidence>
<accession>A0A1G9MQ73</accession>